<proteinExistence type="inferred from homology"/>
<dbReference type="Proteomes" id="UP000426265">
    <property type="component" value="Unassembled WGS sequence"/>
</dbReference>
<gene>
    <name evidence="6" type="ORF">AN1_LOCUS14492</name>
</gene>
<sequence>MGNLCSLFTPPKPVKKRKPITKRESSIGASSSGSGLNSNRWNNRVRSSSSRRDNKFEDAMIQEHALAAAAVLFRQQNGGGGSLPFDRSASQRYQGSCSKKNQLPRSSSSRSRSSTDPLLQPHQFLNQGIKLEDLETNHFVLVHGGSFGAWCWYKTIALLEEDGFKVTAIDLAGCGINSININGIASLSQYVKPLTDILEKLPIGEKVILVGHDFGGACISYAMELFPSKISKAVFLAAAMLTNGQSTLDMFSLKAGQNDLMRKAQIFIYTNGNENPPTAIDLDKSLLKDLLFNQSPSKDVALASVSMRSIPFAPVLEKLSLSDANYGSVRRYYIETLEDNAIPVTLQENMINSSPPEKVYRLKGADHAPFFSKPQALHKLLLEIARISPA</sequence>
<feature type="compositionally biased region" description="Low complexity" evidence="4">
    <location>
        <begin position="105"/>
        <end position="114"/>
    </location>
</feature>
<evidence type="ECO:0000313" key="6">
    <source>
        <dbReference type="EMBL" id="VYS59050.1"/>
    </source>
</evidence>
<feature type="region of interest" description="Disordered" evidence="4">
    <location>
        <begin position="94"/>
        <end position="119"/>
    </location>
</feature>
<dbReference type="InterPro" id="IPR000073">
    <property type="entry name" value="AB_hydrolase_1"/>
</dbReference>
<evidence type="ECO:0000256" key="2">
    <source>
        <dbReference type="ARBA" id="ARBA00061207"/>
    </source>
</evidence>
<feature type="compositionally biased region" description="Low complexity" evidence="4">
    <location>
        <begin position="26"/>
        <end position="48"/>
    </location>
</feature>
<protein>
    <recommendedName>
        <fullName evidence="3">Methylesterase</fullName>
        <ecNumber evidence="3">3.1.1.-</ecNumber>
    </recommendedName>
</protein>
<feature type="compositionally biased region" description="Polar residues" evidence="4">
    <location>
        <begin position="94"/>
        <end position="104"/>
    </location>
</feature>
<dbReference type="ExpressionAtlas" id="A0A654FCY0">
    <property type="expression patterns" value="baseline and differential"/>
</dbReference>
<feature type="domain" description="AB hydrolase-1" evidence="5">
    <location>
        <begin position="137"/>
        <end position="247"/>
    </location>
</feature>
<dbReference type="AlphaFoldDB" id="A0A654FCY0"/>
<dbReference type="SUPFAM" id="SSF53474">
    <property type="entry name" value="alpha/beta-Hydrolases"/>
    <property type="match status" value="1"/>
</dbReference>
<evidence type="ECO:0000256" key="4">
    <source>
        <dbReference type="SAM" id="MobiDB-lite"/>
    </source>
</evidence>
<keyword evidence="1 3" id="KW-0378">Hydrolase</keyword>
<dbReference type="GO" id="GO:0051723">
    <property type="term" value="F:protein methylesterase activity"/>
    <property type="evidence" value="ECO:0007669"/>
    <property type="project" value="UniProtKB-UniRule"/>
</dbReference>
<organism evidence="6 7">
    <name type="scientific">Arabidopsis thaliana</name>
    <name type="common">Mouse-ear cress</name>
    <dbReference type="NCBI Taxonomy" id="3702"/>
    <lineage>
        <taxon>Eukaryota</taxon>
        <taxon>Viridiplantae</taxon>
        <taxon>Streptophyta</taxon>
        <taxon>Embryophyta</taxon>
        <taxon>Tracheophyta</taxon>
        <taxon>Spermatophyta</taxon>
        <taxon>Magnoliopsida</taxon>
        <taxon>eudicotyledons</taxon>
        <taxon>Gunneridae</taxon>
        <taxon>Pentapetalae</taxon>
        <taxon>rosids</taxon>
        <taxon>malvids</taxon>
        <taxon>Brassicales</taxon>
        <taxon>Brassicaceae</taxon>
        <taxon>Camelineae</taxon>
        <taxon>Arabidopsis</taxon>
    </lineage>
</organism>
<evidence type="ECO:0000256" key="3">
    <source>
        <dbReference type="RuleBase" id="RU369012"/>
    </source>
</evidence>
<dbReference type="GO" id="GO:0080030">
    <property type="term" value="F:methyl indole-3-acetate esterase activity"/>
    <property type="evidence" value="ECO:0007669"/>
    <property type="project" value="UniProtKB-ARBA"/>
</dbReference>
<dbReference type="EMBL" id="CACRSJ010000106">
    <property type="protein sequence ID" value="VYS59050.1"/>
    <property type="molecule type" value="Genomic_DNA"/>
</dbReference>
<evidence type="ECO:0000256" key="1">
    <source>
        <dbReference type="ARBA" id="ARBA00022801"/>
    </source>
</evidence>
<dbReference type="EC" id="3.1.1.-" evidence="3"/>
<accession>A0A654FCY0</accession>
<dbReference type="InterPro" id="IPR029058">
    <property type="entry name" value="AB_hydrolase_fold"/>
</dbReference>
<reference evidence="6 7" key="1">
    <citation type="submission" date="2019-11" db="EMBL/GenBank/DDBJ databases">
        <authorList>
            <person name="Jiao W.-B."/>
            <person name="Schneeberger K."/>
        </authorList>
    </citation>
    <scope>NUCLEOTIDE SEQUENCE [LARGE SCALE GENOMIC DNA]</scope>
    <source>
        <strain evidence="7">cv. An-1</strain>
    </source>
</reference>
<feature type="region of interest" description="Disordered" evidence="4">
    <location>
        <begin position="1"/>
        <end position="53"/>
    </location>
</feature>
<evidence type="ECO:0000259" key="5">
    <source>
        <dbReference type="Pfam" id="PF00561"/>
    </source>
</evidence>
<dbReference type="PANTHER" id="PTHR10992:SF872">
    <property type="entry name" value="METHYLESTERASE 11, CHLOROPLASTIC-RELATED"/>
    <property type="match status" value="1"/>
</dbReference>
<comment type="similarity">
    <text evidence="2 3">Belongs to the AB hydrolase superfamily. Methylesterase family.</text>
</comment>
<evidence type="ECO:0000313" key="7">
    <source>
        <dbReference type="Proteomes" id="UP000426265"/>
    </source>
</evidence>
<dbReference type="Gene3D" id="3.40.50.1820">
    <property type="entry name" value="alpha/beta hydrolase"/>
    <property type="match status" value="1"/>
</dbReference>
<dbReference type="InterPro" id="IPR045889">
    <property type="entry name" value="MES/HNL"/>
</dbReference>
<dbReference type="FunFam" id="3.40.50.1820:FF:000025">
    <property type="entry name" value="putative methylesterase 11, chloroplastic"/>
    <property type="match status" value="1"/>
</dbReference>
<comment type="function">
    <text evidence="3">Methylesterase.</text>
</comment>
<dbReference type="Pfam" id="PF00561">
    <property type="entry name" value="Abhydrolase_1"/>
    <property type="match status" value="1"/>
</dbReference>
<dbReference type="PANTHER" id="PTHR10992">
    <property type="entry name" value="METHYLESTERASE FAMILY MEMBER"/>
    <property type="match status" value="1"/>
</dbReference>
<name>A0A654FCY0_ARATH</name>